<dbReference type="Proteomes" id="UP000057088">
    <property type="component" value="Chromosome 1"/>
</dbReference>
<keyword evidence="9" id="KW-1185">Reference proteome</keyword>
<comment type="similarity">
    <text evidence="5">Belongs to the class-II pyridoxal-phosphate-dependent aminotransferase family. MalY/PatB cystathionine beta-lyase subfamily.</text>
</comment>
<dbReference type="CDD" id="cd00609">
    <property type="entry name" value="AAT_like"/>
    <property type="match status" value="1"/>
</dbReference>
<keyword evidence="8" id="KW-0808">Transferase</keyword>
<dbReference type="RefSeq" id="WP_020328626.1">
    <property type="nucleotide sequence ID" value="NZ_CABLBX010000012.1"/>
</dbReference>
<protein>
    <recommendedName>
        <fullName evidence="2">cysteine-S-conjugate beta-lyase</fullName>
        <ecNumber evidence="2">4.4.1.13</ecNumber>
    </recommendedName>
</protein>
<keyword evidence="8" id="KW-0032">Aminotransferase</keyword>
<dbReference type="Proteomes" id="UP000254626">
    <property type="component" value="Unassembled WGS sequence"/>
</dbReference>
<dbReference type="GeneID" id="29383709"/>
<keyword evidence="4 8" id="KW-0456">Lyase</keyword>
<accession>A0AAX2LW26</accession>
<comment type="cofactor">
    <cofactor evidence="1">
        <name>pyridoxal 5'-phosphate</name>
        <dbReference type="ChEBI" id="CHEBI:597326"/>
    </cofactor>
</comment>
<dbReference type="InterPro" id="IPR051798">
    <property type="entry name" value="Class-II_PLP-Dep_Aminotrans"/>
</dbReference>
<dbReference type="InterPro" id="IPR015424">
    <property type="entry name" value="PyrdxlP-dep_Trfase"/>
</dbReference>
<keyword evidence="3" id="KW-0663">Pyridoxal phosphate</keyword>
<dbReference type="EC" id="4.4.1.13" evidence="2"/>
<name>A0AAX2LW26_VIBFL</name>
<evidence type="ECO:0000256" key="3">
    <source>
        <dbReference type="ARBA" id="ARBA00022898"/>
    </source>
</evidence>
<sequence>MTQFDFDRIINRHQTGSVKWDSPQDESVLPMWVADMDFRAAEPIIDALKRRVEHGVFGYASVPDAYFQAVLDWFERRHQFAMRREWILYTSGVVPALSAILKGVTEPGDGVIVQTPAYNCFFSSVRNMQCQLVENPLVNRDGFYEMDFEHLEQVAAQPHVTAMILCNPHNPVGRAWSEQELRRVGEICFKHSVTVISDEIHCDLMFPGQTHQPFAALGEEFLRNSVTTHSPSKSFNIAGLQIANIVAADETLRAKIERALNIHEVCDVNPFGVTALIAAYNDSEAWLDALTGYLHQNYLVVSDFIATHLPQLKLTQQQATYLAWIDCRSLTMNSAQLTDMLRREGKLMLNAGTVYGGAGEGYLRLNMACPREQLIDGLNRLRVVISKLN</sequence>
<evidence type="ECO:0000256" key="1">
    <source>
        <dbReference type="ARBA" id="ARBA00001933"/>
    </source>
</evidence>
<dbReference type="KEGG" id="vfl:AL536_03370"/>
<dbReference type="InterPro" id="IPR015422">
    <property type="entry name" value="PyrdxlP-dep_Trfase_small"/>
</dbReference>
<gene>
    <name evidence="8" type="primary">patB</name>
    <name evidence="7" type="ORF">AL536_03370</name>
    <name evidence="8" type="ORF">NCTC11327_04260</name>
</gene>
<evidence type="ECO:0000313" key="8">
    <source>
        <dbReference type="EMBL" id="SUQ27385.1"/>
    </source>
</evidence>
<evidence type="ECO:0000256" key="2">
    <source>
        <dbReference type="ARBA" id="ARBA00012224"/>
    </source>
</evidence>
<dbReference type="Pfam" id="PF00155">
    <property type="entry name" value="Aminotran_1_2"/>
    <property type="match status" value="1"/>
</dbReference>
<dbReference type="SUPFAM" id="SSF53383">
    <property type="entry name" value="PLP-dependent transferases"/>
    <property type="match status" value="1"/>
</dbReference>
<dbReference type="AlphaFoldDB" id="A0AAX2LW26"/>
<dbReference type="Gene3D" id="3.90.1150.10">
    <property type="entry name" value="Aspartate Aminotransferase, domain 1"/>
    <property type="match status" value="1"/>
</dbReference>
<dbReference type="GO" id="GO:0030170">
    <property type="term" value="F:pyridoxal phosphate binding"/>
    <property type="evidence" value="ECO:0007669"/>
    <property type="project" value="InterPro"/>
</dbReference>
<evidence type="ECO:0000256" key="4">
    <source>
        <dbReference type="ARBA" id="ARBA00023239"/>
    </source>
</evidence>
<dbReference type="NCBIfam" id="TIGR04350">
    <property type="entry name" value="C_S_lyase_PatB"/>
    <property type="match status" value="1"/>
</dbReference>
<reference evidence="7" key="2">
    <citation type="submission" date="2018-01" db="EMBL/GenBank/DDBJ databases">
        <title>FDA dAtabase for Regulatory Grade micrObial Sequences (FDA-ARGOS): Supporting development and validation of Infectious Disease Dx tests.</title>
        <authorList>
            <person name="Hoffmann M."/>
            <person name="Allard M."/>
            <person name="Evans P."/>
            <person name="Brown E."/>
            <person name="Tallon L."/>
            <person name="Sadzewicz L."/>
            <person name="Sengamalay N."/>
            <person name="Ott S."/>
            <person name="Godinez A."/>
            <person name="Nagaraj S."/>
            <person name="Vyas G."/>
            <person name="Aluvathingal J."/>
            <person name="Nadendla S."/>
            <person name="Geyer C."/>
            <person name="Sichtig H."/>
        </authorList>
    </citation>
    <scope>NUCLEOTIDE SEQUENCE</scope>
    <source>
        <strain evidence="7">ATCC 33809</strain>
    </source>
</reference>
<dbReference type="InterPro" id="IPR027619">
    <property type="entry name" value="C-S_lyase_PatB-like"/>
</dbReference>
<evidence type="ECO:0000256" key="5">
    <source>
        <dbReference type="ARBA" id="ARBA00037974"/>
    </source>
</evidence>
<organism evidence="8 10">
    <name type="scientific">Vibrio fluvialis</name>
    <dbReference type="NCBI Taxonomy" id="676"/>
    <lineage>
        <taxon>Bacteria</taxon>
        <taxon>Pseudomonadati</taxon>
        <taxon>Pseudomonadota</taxon>
        <taxon>Gammaproteobacteria</taxon>
        <taxon>Vibrionales</taxon>
        <taxon>Vibrionaceae</taxon>
        <taxon>Vibrio</taxon>
    </lineage>
</organism>
<dbReference type="EMBL" id="CP014034">
    <property type="protein sequence ID" value="AMF92533.1"/>
    <property type="molecule type" value="Genomic_DNA"/>
</dbReference>
<reference evidence="9" key="1">
    <citation type="submission" date="2015-12" db="EMBL/GenBank/DDBJ databases">
        <title>FDA dAtabase for Regulatory Grade micrObial Sequences (FDA-ARGOS): Supporting development and validation of Infectious Disease Dx tests.</title>
        <authorList>
            <person name="Hoffmann M."/>
            <person name="Allard M."/>
            <person name="Evans P."/>
            <person name="Brown E."/>
            <person name="Tallon L.J."/>
            <person name="Sadzewicz L."/>
            <person name="Sengamalay N."/>
            <person name="Ott S."/>
            <person name="Godinez A."/>
            <person name="Nagaraj S."/>
            <person name="Vyas G."/>
            <person name="Aluvathingal J."/>
            <person name="Nadendla S."/>
            <person name="Geyer C."/>
            <person name="Sichtig H."/>
        </authorList>
    </citation>
    <scope>NUCLEOTIDE SEQUENCE [LARGE SCALE GENOMIC DNA]</scope>
    <source>
        <strain evidence="9">ATCC 33809</strain>
    </source>
</reference>
<dbReference type="GO" id="GO:0008483">
    <property type="term" value="F:transaminase activity"/>
    <property type="evidence" value="ECO:0007669"/>
    <property type="project" value="UniProtKB-KW"/>
</dbReference>
<evidence type="ECO:0000313" key="9">
    <source>
        <dbReference type="Proteomes" id="UP000057088"/>
    </source>
</evidence>
<dbReference type="PANTHER" id="PTHR43525">
    <property type="entry name" value="PROTEIN MALY"/>
    <property type="match status" value="1"/>
</dbReference>
<evidence type="ECO:0000313" key="7">
    <source>
        <dbReference type="EMBL" id="AMF92533.1"/>
    </source>
</evidence>
<dbReference type="InterPro" id="IPR004839">
    <property type="entry name" value="Aminotransferase_I/II_large"/>
</dbReference>
<reference evidence="8 10" key="3">
    <citation type="submission" date="2018-06" db="EMBL/GenBank/DDBJ databases">
        <authorList>
            <consortium name="Pathogen Informatics"/>
            <person name="Doyle S."/>
        </authorList>
    </citation>
    <scope>NUCLEOTIDE SEQUENCE [LARGE SCALE GENOMIC DNA]</scope>
    <source>
        <strain evidence="8 10">NCTC11327</strain>
    </source>
</reference>
<dbReference type="Gene3D" id="3.40.640.10">
    <property type="entry name" value="Type I PLP-dependent aspartate aminotransferase-like (Major domain)"/>
    <property type="match status" value="1"/>
</dbReference>
<dbReference type="PANTHER" id="PTHR43525:SF1">
    <property type="entry name" value="PROTEIN MALY"/>
    <property type="match status" value="1"/>
</dbReference>
<proteinExistence type="inferred from homology"/>
<dbReference type="GO" id="GO:0047804">
    <property type="term" value="F:cysteine-S-conjugate beta-lyase activity"/>
    <property type="evidence" value="ECO:0007669"/>
    <property type="project" value="UniProtKB-EC"/>
</dbReference>
<evidence type="ECO:0000313" key="10">
    <source>
        <dbReference type="Proteomes" id="UP000254626"/>
    </source>
</evidence>
<evidence type="ECO:0000259" key="6">
    <source>
        <dbReference type="Pfam" id="PF00155"/>
    </source>
</evidence>
<feature type="domain" description="Aminotransferase class I/classII large" evidence="6">
    <location>
        <begin position="51"/>
        <end position="376"/>
    </location>
</feature>
<dbReference type="EMBL" id="UHIP01000002">
    <property type="protein sequence ID" value="SUQ27385.1"/>
    <property type="molecule type" value="Genomic_DNA"/>
</dbReference>
<dbReference type="InterPro" id="IPR015421">
    <property type="entry name" value="PyrdxlP-dep_Trfase_major"/>
</dbReference>